<organism evidence="10 11">
    <name type="scientific">Oceanicoccus sagamiensis</name>
    <dbReference type="NCBI Taxonomy" id="716816"/>
    <lineage>
        <taxon>Bacteria</taxon>
        <taxon>Pseudomonadati</taxon>
        <taxon>Pseudomonadota</taxon>
        <taxon>Gammaproteobacteria</taxon>
        <taxon>Cellvibrionales</taxon>
        <taxon>Spongiibacteraceae</taxon>
        <taxon>Oceanicoccus</taxon>
    </lineage>
</organism>
<dbReference type="KEGG" id="osg:BST96_15415"/>
<evidence type="ECO:0000256" key="3">
    <source>
        <dbReference type="ARBA" id="ARBA00007725"/>
    </source>
</evidence>
<dbReference type="EMBL" id="CP019343">
    <property type="protein sequence ID" value="ARN75378.1"/>
    <property type="molecule type" value="Genomic_DNA"/>
</dbReference>
<comment type="function">
    <text evidence="1">Part of the ABC transporter complex LptBFG involved in the translocation of lipopolysaccharide (LPS) from the inner membrane to the outer membrane.</text>
</comment>
<proteinExistence type="inferred from homology"/>
<comment type="subcellular location">
    <subcellularLocation>
        <location evidence="2">Cell membrane</location>
        <topology evidence="2">Multi-pass membrane protein</topology>
    </subcellularLocation>
</comment>
<feature type="transmembrane region" description="Helical" evidence="9">
    <location>
        <begin position="45"/>
        <end position="78"/>
    </location>
</feature>
<feature type="transmembrane region" description="Helical" evidence="9">
    <location>
        <begin position="12"/>
        <end position="33"/>
    </location>
</feature>
<dbReference type="InterPro" id="IPR005495">
    <property type="entry name" value="LptG/LptF_permease"/>
</dbReference>
<name>A0A1X9NBG3_9GAMM</name>
<feature type="transmembrane region" description="Helical" evidence="9">
    <location>
        <begin position="272"/>
        <end position="293"/>
    </location>
</feature>
<evidence type="ECO:0000256" key="2">
    <source>
        <dbReference type="ARBA" id="ARBA00004651"/>
    </source>
</evidence>
<evidence type="ECO:0000313" key="10">
    <source>
        <dbReference type="EMBL" id="ARN75378.1"/>
    </source>
</evidence>
<dbReference type="RefSeq" id="WP_085759555.1">
    <property type="nucleotide sequence ID" value="NZ_CP019343.1"/>
</dbReference>
<feature type="transmembrane region" description="Helical" evidence="9">
    <location>
        <begin position="300"/>
        <end position="319"/>
    </location>
</feature>
<comment type="subunit">
    <text evidence="8">Component of the lipopolysaccharide transport and assembly complex. The LptBFG transporter is composed of two ATP-binding proteins (LptB) and two transmembrane proteins (LptF and LptG).</text>
</comment>
<comment type="similarity">
    <text evidence="3">Belongs to the LptF/LptG family.</text>
</comment>
<evidence type="ECO:0000256" key="6">
    <source>
        <dbReference type="ARBA" id="ARBA00022989"/>
    </source>
</evidence>
<evidence type="ECO:0000313" key="11">
    <source>
        <dbReference type="Proteomes" id="UP000193450"/>
    </source>
</evidence>
<accession>A0A1X9NBG3</accession>
<dbReference type="OrthoDB" id="9776227at2"/>
<dbReference type="GO" id="GO:0015920">
    <property type="term" value="P:lipopolysaccharide transport"/>
    <property type="evidence" value="ECO:0007669"/>
    <property type="project" value="TreeGrafter"/>
</dbReference>
<dbReference type="PANTHER" id="PTHR33529:SF2">
    <property type="entry name" value="LIPOPOLYSACCHARIDE EXPORT SYSTEM PERMEASE PROTEIN LPTG"/>
    <property type="match status" value="1"/>
</dbReference>
<evidence type="ECO:0000256" key="1">
    <source>
        <dbReference type="ARBA" id="ARBA00002265"/>
    </source>
</evidence>
<keyword evidence="4" id="KW-1003">Cell membrane</keyword>
<dbReference type="GO" id="GO:0043190">
    <property type="term" value="C:ATP-binding cassette (ABC) transporter complex"/>
    <property type="evidence" value="ECO:0007669"/>
    <property type="project" value="InterPro"/>
</dbReference>
<dbReference type="NCBIfam" id="TIGR04408">
    <property type="entry name" value="LptG_lptG"/>
    <property type="match status" value="1"/>
</dbReference>
<reference evidence="10 11" key="1">
    <citation type="submission" date="2016-11" db="EMBL/GenBank/DDBJ databases">
        <title>Trade-off between light-utilization and light-protection in marine flavobacteria.</title>
        <authorList>
            <person name="Kumagai Y."/>
        </authorList>
    </citation>
    <scope>NUCLEOTIDE SEQUENCE [LARGE SCALE GENOMIC DNA]</scope>
    <source>
        <strain evidence="10 11">NBRC 107125</strain>
    </source>
</reference>
<dbReference type="GO" id="GO:0055085">
    <property type="term" value="P:transmembrane transport"/>
    <property type="evidence" value="ECO:0007669"/>
    <property type="project" value="InterPro"/>
</dbReference>
<evidence type="ECO:0000256" key="4">
    <source>
        <dbReference type="ARBA" id="ARBA00022475"/>
    </source>
</evidence>
<dbReference type="Proteomes" id="UP000193450">
    <property type="component" value="Chromosome"/>
</dbReference>
<keyword evidence="6 9" id="KW-1133">Transmembrane helix</keyword>
<dbReference type="PANTHER" id="PTHR33529">
    <property type="entry name" value="SLR0882 PROTEIN-RELATED"/>
    <property type="match status" value="1"/>
</dbReference>
<evidence type="ECO:0000256" key="7">
    <source>
        <dbReference type="ARBA" id="ARBA00023136"/>
    </source>
</evidence>
<evidence type="ECO:0000256" key="8">
    <source>
        <dbReference type="ARBA" id="ARBA00026081"/>
    </source>
</evidence>
<keyword evidence="5 9" id="KW-0812">Transmembrane</keyword>
<gene>
    <name evidence="10" type="ORF">BST96_15415</name>
</gene>
<dbReference type="InterPro" id="IPR030923">
    <property type="entry name" value="LptG"/>
</dbReference>
<dbReference type="AlphaFoldDB" id="A0A1X9NBG3"/>
<keyword evidence="11" id="KW-1185">Reference proteome</keyword>
<dbReference type="STRING" id="716816.BST96_15415"/>
<keyword evidence="7 9" id="KW-0472">Membrane</keyword>
<dbReference type="Pfam" id="PF03739">
    <property type="entry name" value="LptF_LptG"/>
    <property type="match status" value="1"/>
</dbReference>
<sequence length="353" mass="39535">MTKLSRYISSVIAASILLVLMVLLGFYVIAAIIDETGDLQQQYDFAAALWFVIYSVPGFIFELLPFATLVGCLAGLGALANNSELVVMRSAGVSTGRVVWMVMRPALMIMVVGMLISEYVAPYSESIAQSERAIALRKSENVVSRQGLWHREGNQFMHFSVVQPNGILYGVTIYSFDDKRRLLNTLYAERAIYQRDHWLLEDVLESRLQEDRIDSGAIASKEWRTDLSPKLLNLLILDPAHLSISGLWQYSNYLAGQGLNNGPYRLAFWKKVLQPLSAVTLVLIAISFVFGPLREVTMGFRIFIGVLVGIVFKTAQDMLAPASMVYGFQPIYASLVPIMICLVIGFWFLRKAR</sequence>
<evidence type="ECO:0000256" key="9">
    <source>
        <dbReference type="SAM" id="Phobius"/>
    </source>
</evidence>
<protein>
    <submittedName>
        <fullName evidence="10">LPS export ABC transporter permease LptG</fullName>
    </submittedName>
</protein>
<evidence type="ECO:0000256" key="5">
    <source>
        <dbReference type="ARBA" id="ARBA00022692"/>
    </source>
</evidence>
<feature type="transmembrane region" description="Helical" evidence="9">
    <location>
        <begin position="331"/>
        <end position="349"/>
    </location>
</feature>
<feature type="transmembrane region" description="Helical" evidence="9">
    <location>
        <begin position="98"/>
        <end position="116"/>
    </location>
</feature>